<dbReference type="EMBL" id="CAUOFW020005758">
    <property type="protein sequence ID" value="CAK9171502.1"/>
    <property type="molecule type" value="Genomic_DNA"/>
</dbReference>
<name>A0ABC8TPV0_9AQUA</name>
<dbReference type="Proteomes" id="UP001642360">
    <property type="component" value="Unassembled WGS sequence"/>
</dbReference>
<protein>
    <submittedName>
        <fullName evidence="2">Uncharacterized protein</fullName>
    </submittedName>
</protein>
<feature type="region of interest" description="Disordered" evidence="1">
    <location>
        <begin position="1"/>
        <end position="48"/>
    </location>
</feature>
<organism evidence="2 3">
    <name type="scientific">Ilex paraguariensis</name>
    <name type="common">yerba mate</name>
    <dbReference type="NCBI Taxonomy" id="185542"/>
    <lineage>
        <taxon>Eukaryota</taxon>
        <taxon>Viridiplantae</taxon>
        <taxon>Streptophyta</taxon>
        <taxon>Embryophyta</taxon>
        <taxon>Tracheophyta</taxon>
        <taxon>Spermatophyta</taxon>
        <taxon>Magnoliopsida</taxon>
        <taxon>eudicotyledons</taxon>
        <taxon>Gunneridae</taxon>
        <taxon>Pentapetalae</taxon>
        <taxon>asterids</taxon>
        <taxon>campanulids</taxon>
        <taxon>Aquifoliales</taxon>
        <taxon>Aquifoliaceae</taxon>
        <taxon>Ilex</taxon>
    </lineage>
</organism>
<evidence type="ECO:0000313" key="2">
    <source>
        <dbReference type="EMBL" id="CAK9171502.1"/>
    </source>
</evidence>
<gene>
    <name evidence="2" type="ORF">ILEXP_LOCUS41072</name>
</gene>
<feature type="region of interest" description="Disordered" evidence="1">
    <location>
        <begin position="69"/>
        <end position="112"/>
    </location>
</feature>
<proteinExistence type="predicted"/>
<evidence type="ECO:0000313" key="3">
    <source>
        <dbReference type="Proteomes" id="UP001642360"/>
    </source>
</evidence>
<comment type="caution">
    <text evidence="2">The sequence shown here is derived from an EMBL/GenBank/DDBJ whole genome shotgun (WGS) entry which is preliminary data.</text>
</comment>
<reference evidence="2 3" key="1">
    <citation type="submission" date="2024-02" db="EMBL/GenBank/DDBJ databases">
        <authorList>
            <person name="Vignale AGUSTIN F."/>
            <person name="Sosa J E."/>
            <person name="Modenutti C."/>
        </authorList>
    </citation>
    <scope>NUCLEOTIDE SEQUENCE [LARGE SCALE GENOMIC DNA]</scope>
</reference>
<sequence length="133" mass="13505">MERCGEPKGGSTCEEDNNGDNESVKGVGIFEGHAKRPSGDANRLLGDARDVNGRRPWCGAQCAGGSDAEALSSAMEGAHGSDTEALSSAMGGPQCAGGSDDEALSSAKRLGSEARCQATQKRLGLVTPQLGLP</sequence>
<keyword evidence="3" id="KW-1185">Reference proteome</keyword>
<evidence type="ECO:0000256" key="1">
    <source>
        <dbReference type="SAM" id="MobiDB-lite"/>
    </source>
</evidence>
<accession>A0ABC8TPV0</accession>
<dbReference type="AlphaFoldDB" id="A0ABC8TPV0"/>